<dbReference type="EMBL" id="KN847044">
    <property type="protein sequence ID" value="KIW26422.1"/>
    <property type="molecule type" value="Genomic_DNA"/>
</dbReference>
<dbReference type="HOGENOM" id="CLU_624032_0_0_1"/>
<organism evidence="3 4">
    <name type="scientific">Cladophialophora immunda</name>
    <dbReference type="NCBI Taxonomy" id="569365"/>
    <lineage>
        <taxon>Eukaryota</taxon>
        <taxon>Fungi</taxon>
        <taxon>Dikarya</taxon>
        <taxon>Ascomycota</taxon>
        <taxon>Pezizomycotina</taxon>
        <taxon>Eurotiomycetes</taxon>
        <taxon>Chaetothyriomycetidae</taxon>
        <taxon>Chaetothyriales</taxon>
        <taxon>Herpotrichiellaceae</taxon>
        <taxon>Cladophialophora</taxon>
    </lineage>
</organism>
<keyword evidence="4" id="KW-1185">Reference proteome</keyword>
<dbReference type="GeneID" id="27348712"/>
<dbReference type="Proteomes" id="UP000054466">
    <property type="component" value="Unassembled WGS sequence"/>
</dbReference>
<evidence type="ECO:0000256" key="1">
    <source>
        <dbReference type="SAM" id="MobiDB-lite"/>
    </source>
</evidence>
<dbReference type="STRING" id="569365.A0A0D2AMU9"/>
<evidence type="ECO:0000313" key="3">
    <source>
        <dbReference type="EMBL" id="KIW26422.1"/>
    </source>
</evidence>
<accession>A0A0D2AMU9</accession>
<sequence>MAEVTTKKRGRPAKKQSPLDEVLLQQNDETDVPPKARGRPASSSSRASLAAAARTGRAKVVGEVEDVMREKPKASAAAKRKAAGAIKIKTPDAAAPSASKSRKTPAKSLASQHDVSAPVSEGRTKAKAVAKSTEASSTVPSSALESKTRLAPTSQPTTTPAGIVYPKPSISKILGHTKAFSKQSDQLQQDILQLISQKEAAYSRPPSSPHIESENGKTPTLASHISSEPDAIPVPANETSSMPPSTDGPPSMATSAASSASHNTTLTSETVHPSLTQTIPSLTQQQQQAHPHTHLPPSLLSSGIAAAHTQHQVRPYSSTKALPMSTTIALAARQHGSGTGGTPGSRPSMPPRPTIPPEVPHGPKLTELPLEQLKKDPRYRKASTRYTTFVVALPFAIVSSYFLWERYREHQAYLQKVRDVRARAPGPDDSASTAASGPGQHDRK</sequence>
<feature type="region of interest" description="Disordered" evidence="1">
    <location>
        <begin position="420"/>
        <end position="444"/>
    </location>
</feature>
<dbReference type="OrthoDB" id="3784821at2759"/>
<feature type="compositionally biased region" description="Polar residues" evidence="1">
    <location>
        <begin position="269"/>
        <end position="283"/>
    </location>
</feature>
<evidence type="ECO:0000313" key="4">
    <source>
        <dbReference type="Proteomes" id="UP000054466"/>
    </source>
</evidence>
<feature type="compositionally biased region" description="Basic and acidic residues" evidence="1">
    <location>
        <begin position="60"/>
        <end position="73"/>
    </location>
</feature>
<proteinExistence type="predicted"/>
<name>A0A0D2AMU9_9EURO</name>
<dbReference type="AlphaFoldDB" id="A0A0D2AMU9"/>
<feature type="compositionally biased region" description="Polar residues" evidence="1">
    <location>
        <begin position="216"/>
        <end position="226"/>
    </location>
</feature>
<feature type="compositionally biased region" description="Low complexity" evidence="1">
    <location>
        <begin position="251"/>
        <end position="268"/>
    </location>
</feature>
<reference evidence="3 4" key="1">
    <citation type="submission" date="2015-01" db="EMBL/GenBank/DDBJ databases">
        <title>The Genome Sequence of Cladophialophora immunda CBS83496.</title>
        <authorList>
            <consortium name="The Broad Institute Genomics Platform"/>
            <person name="Cuomo C."/>
            <person name="de Hoog S."/>
            <person name="Gorbushina A."/>
            <person name="Stielow B."/>
            <person name="Teixiera M."/>
            <person name="Abouelleil A."/>
            <person name="Chapman S.B."/>
            <person name="Priest M."/>
            <person name="Young S.K."/>
            <person name="Wortman J."/>
            <person name="Nusbaum C."/>
            <person name="Birren B."/>
        </authorList>
    </citation>
    <scope>NUCLEOTIDE SEQUENCE [LARGE SCALE GENOMIC DNA]</scope>
    <source>
        <strain evidence="3 4">CBS 83496</strain>
    </source>
</reference>
<feature type="region of interest" description="Disordered" evidence="1">
    <location>
        <begin position="1"/>
        <end position="167"/>
    </location>
</feature>
<dbReference type="RefSeq" id="XP_016246638.1">
    <property type="nucleotide sequence ID" value="XM_016396782.1"/>
</dbReference>
<feature type="compositionally biased region" description="Pro residues" evidence="1">
    <location>
        <begin position="348"/>
        <end position="360"/>
    </location>
</feature>
<keyword evidence="2" id="KW-1133">Transmembrane helix</keyword>
<gene>
    <name evidence="3" type="ORF">PV07_09518</name>
</gene>
<dbReference type="VEuPathDB" id="FungiDB:PV07_09518"/>
<evidence type="ECO:0000256" key="2">
    <source>
        <dbReference type="SAM" id="Phobius"/>
    </source>
</evidence>
<feature type="transmembrane region" description="Helical" evidence="2">
    <location>
        <begin position="386"/>
        <end position="404"/>
    </location>
</feature>
<keyword evidence="2" id="KW-0472">Membrane</keyword>
<feature type="compositionally biased region" description="Polar residues" evidence="1">
    <location>
        <begin position="133"/>
        <end position="160"/>
    </location>
</feature>
<feature type="region of interest" description="Disordered" evidence="1">
    <location>
        <begin position="198"/>
        <end position="299"/>
    </location>
</feature>
<feature type="compositionally biased region" description="Low complexity" evidence="1">
    <location>
        <begin position="39"/>
        <end position="55"/>
    </location>
</feature>
<feature type="region of interest" description="Disordered" evidence="1">
    <location>
        <begin position="334"/>
        <end position="373"/>
    </location>
</feature>
<keyword evidence="2" id="KW-0812">Transmembrane</keyword>
<protein>
    <submittedName>
        <fullName evidence="3">Uncharacterized protein</fullName>
    </submittedName>
</protein>